<keyword evidence="1 9" id="KW-0210">Decarboxylase</keyword>
<keyword evidence="11" id="KW-1185">Reference proteome</keyword>
<reference evidence="10 11" key="1">
    <citation type="submission" date="2019-03" db="EMBL/GenBank/DDBJ databases">
        <title>Genomic Encyclopedia of Type Strains, Phase IV (KMG-IV): sequencing the most valuable type-strain genomes for metagenomic binning, comparative biology and taxonomic classification.</title>
        <authorList>
            <person name="Goeker M."/>
        </authorList>
    </citation>
    <scope>NUCLEOTIDE SEQUENCE [LARGE SCALE GENOMIC DNA]</scope>
    <source>
        <strain evidence="10 11">DSM 101688</strain>
    </source>
</reference>
<comment type="catalytic activity">
    <reaction evidence="9">
        <text>S-adenosyl-L-methionine + H(+) = S-adenosyl 3-(methylsulfanyl)propylamine + CO2</text>
        <dbReference type="Rhea" id="RHEA:15981"/>
        <dbReference type="ChEBI" id="CHEBI:15378"/>
        <dbReference type="ChEBI" id="CHEBI:16526"/>
        <dbReference type="ChEBI" id="CHEBI:57443"/>
        <dbReference type="ChEBI" id="CHEBI:59789"/>
        <dbReference type="EC" id="4.1.1.50"/>
    </reaction>
</comment>
<keyword evidence="7 9" id="KW-0704">Schiff base</keyword>
<dbReference type="InterPro" id="IPR016067">
    <property type="entry name" value="S-AdoMet_deCO2ase_core"/>
</dbReference>
<evidence type="ECO:0000256" key="4">
    <source>
        <dbReference type="ARBA" id="ARBA00023115"/>
    </source>
</evidence>
<evidence type="ECO:0000256" key="5">
    <source>
        <dbReference type="ARBA" id="ARBA00023145"/>
    </source>
</evidence>
<proteinExistence type="inferred from homology"/>
<keyword evidence="3 9" id="KW-0745">Spermidine biosynthesis</keyword>
<gene>
    <name evidence="9" type="primary">speH</name>
    <name evidence="10" type="ORF">EDD55_104118</name>
</gene>
<keyword evidence="2 9" id="KW-0068">Autocatalytic cleavage</keyword>
<feature type="chain" id="PRO_5023337379" description="S-adenosylmethionine decarboxylase beta chain" evidence="9">
    <location>
        <begin position="1"/>
        <end position="116"/>
    </location>
</feature>
<dbReference type="GO" id="GO:0004014">
    <property type="term" value="F:adenosylmethionine decarboxylase activity"/>
    <property type="evidence" value="ECO:0007669"/>
    <property type="project" value="UniProtKB-UniRule"/>
</dbReference>
<comment type="pathway">
    <text evidence="9">Amine and polyamine biosynthesis; S-adenosylmethioninamine biosynthesis; S-adenosylmethioninamine from S-adenosyl-L-methionine: step 1/1.</text>
</comment>
<evidence type="ECO:0000256" key="1">
    <source>
        <dbReference type="ARBA" id="ARBA00022793"/>
    </source>
</evidence>
<evidence type="ECO:0000313" key="11">
    <source>
        <dbReference type="Proteomes" id="UP000295304"/>
    </source>
</evidence>
<dbReference type="GO" id="GO:0008295">
    <property type="term" value="P:spermidine biosynthetic process"/>
    <property type="evidence" value="ECO:0007669"/>
    <property type="project" value="UniProtKB-UniRule"/>
</dbReference>
<dbReference type="RefSeq" id="WP_132938766.1">
    <property type="nucleotide sequence ID" value="NZ_CP119676.1"/>
</dbReference>
<dbReference type="PANTHER" id="PTHR33866">
    <property type="entry name" value="S-ADENOSYLMETHIONINE DECARBOXYLASE PROENZYME"/>
    <property type="match status" value="1"/>
</dbReference>
<comment type="PTM">
    <text evidence="9">Is synthesized initially as an inactive proenzyme. Formation of the active enzyme involves a self-maturation process in which the active site pyruvoyl group is generated from an internal serine residue via an autocatalytic post-translational modification. Two non-identical subunits are generated from the proenzyme in this reaction, and the pyruvate is formed at the N-terminus of the alpha chain, which is derived from the carboxyl end of the proenzyme. The post-translation cleavage follows an unusual pathway, termed non-hydrolytic serinolysis, in which the side chain hydroxyl group of the serine supplies its oxygen atom to form the C-terminus of the beta chain, while the remainder of the serine residue undergoes an oxidative deamination to produce ammonia and the pyruvoyl group blocking the N-terminus of the alpha chain.</text>
</comment>
<feature type="site" description="Cleavage (non-hydrolytic); by autolysis" evidence="9">
    <location>
        <begin position="116"/>
        <end position="117"/>
    </location>
</feature>
<name>A0A4R3JBL9_9PROT</name>
<comment type="cofactor">
    <cofactor evidence="9">
        <name>pyruvate</name>
        <dbReference type="ChEBI" id="CHEBI:15361"/>
    </cofactor>
    <text evidence="9">Binds 1 pyruvoyl group covalently per subunit.</text>
</comment>
<dbReference type="EC" id="4.1.1.50" evidence="9"/>
<keyword evidence="9" id="KW-0949">S-adenosyl-L-methionine</keyword>
<dbReference type="AlphaFoldDB" id="A0A4R3JBL9"/>
<dbReference type="Gene3D" id="3.60.90.10">
    <property type="entry name" value="S-adenosylmethionine decarboxylase"/>
    <property type="match status" value="1"/>
</dbReference>
<dbReference type="OrthoDB" id="9793120at2"/>
<dbReference type="SUPFAM" id="SSF56276">
    <property type="entry name" value="S-adenosylmethionine decarboxylase"/>
    <property type="match status" value="1"/>
</dbReference>
<feature type="active site" description="Proton donor; for catalytic activity" evidence="9">
    <location>
        <position position="137"/>
    </location>
</feature>
<evidence type="ECO:0000256" key="8">
    <source>
        <dbReference type="ARBA" id="ARBA00023317"/>
    </source>
</evidence>
<evidence type="ECO:0000256" key="7">
    <source>
        <dbReference type="ARBA" id="ARBA00023270"/>
    </source>
</evidence>
<dbReference type="Pfam" id="PF02675">
    <property type="entry name" value="AdoMet_dc"/>
    <property type="match status" value="1"/>
</dbReference>
<evidence type="ECO:0000256" key="6">
    <source>
        <dbReference type="ARBA" id="ARBA00023239"/>
    </source>
</evidence>
<keyword evidence="8 9" id="KW-0670">Pyruvate</keyword>
<dbReference type="UniPathway" id="UPA00331">
    <property type="reaction ID" value="UER00451"/>
</dbReference>
<evidence type="ECO:0000256" key="9">
    <source>
        <dbReference type="HAMAP-Rule" id="MF_00464"/>
    </source>
</evidence>
<dbReference type="GO" id="GO:0005829">
    <property type="term" value="C:cytosol"/>
    <property type="evidence" value="ECO:0007669"/>
    <property type="project" value="TreeGrafter"/>
</dbReference>
<keyword evidence="6 9" id="KW-0456">Lyase</keyword>
<dbReference type="InterPro" id="IPR017716">
    <property type="entry name" value="S-AdoMet_deCOase_pro-enz"/>
</dbReference>
<feature type="active site" description="Schiff-base intermediate with substrate; via pyruvic acid" evidence="9">
    <location>
        <position position="117"/>
    </location>
</feature>
<feature type="active site" description="Proton acceptor; for processing activity" evidence="9">
    <location>
        <position position="122"/>
    </location>
</feature>
<evidence type="ECO:0000256" key="2">
    <source>
        <dbReference type="ARBA" id="ARBA00022813"/>
    </source>
</evidence>
<organism evidence="10 11">
    <name type="scientific">Varunaivibrio sulfuroxidans</name>
    <dbReference type="NCBI Taxonomy" id="1773489"/>
    <lineage>
        <taxon>Bacteria</taxon>
        <taxon>Pseudomonadati</taxon>
        <taxon>Pseudomonadota</taxon>
        <taxon>Alphaproteobacteria</taxon>
        <taxon>Rhodospirillales</taxon>
        <taxon>Magnetovibrionaceae</taxon>
        <taxon>Varunaivibrio</taxon>
    </lineage>
</organism>
<evidence type="ECO:0000256" key="3">
    <source>
        <dbReference type="ARBA" id="ARBA00023066"/>
    </source>
</evidence>
<feature type="chain" id="PRO_5023337380" description="S-adenosylmethionine decarboxylase alpha chain" evidence="9">
    <location>
        <begin position="117"/>
        <end position="169"/>
    </location>
</feature>
<keyword evidence="4 9" id="KW-0620">Polyamine biosynthesis</keyword>
<sequence>MLRSTLAELAPECTQSACGTEDFAKNNAVETHGDAGAHLYSVVDNTKDYFVEKDGMRFAGTHILVELWGGSRLDDPELIDETLRRGAVDAGASILHSHMHHFTPNGGVSGVVVLAESHISIHTWPERDYAAIDVFMCGACNPHDALEAIRQVFTPEKLDVTEYRRGIIE</sequence>
<dbReference type="Proteomes" id="UP000295304">
    <property type="component" value="Unassembled WGS sequence"/>
</dbReference>
<comment type="subunit">
    <text evidence="9">Heterotetramer of two alpha and two beta chains arranged as a dimer of alpha/beta heterodimers.</text>
</comment>
<accession>A0A4R3JBL9</accession>
<comment type="function">
    <text evidence="9">Catalyzes the decarboxylation of S-adenosylmethionine to S-adenosylmethioninamine (dcAdoMet), the propylamine donor required for the synthesis of the polyamines spermine and spermidine from the diamine putrescine.</text>
</comment>
<evidence type="ECO:0000313" key="10">
    <source>
        <dbReference type="EMBL" id="TCS63027.1"/>
    </source>
</evidence>
<dbReference type="EMBL" id="SLZW01000004">
    <property type="protein sequence ID" value="TCS63027.1"/>
    <property type="molecule type" value="Genomic_DNA"/>
</dbReference>
<dbReference type="PANTHER" id="PTHR33866:SF2">
    <property type="entry name" value="S-ADENOSYLMETHIONINE DECARBOXYLASE PROENZYME"/>
    <property type="match status" value="1"/>
</dbReference>
<comment type="similarity">
    <text evidence="9">Belongs to the prokaryotic AdoMetDC family. Type 1 subfamily.</text>
</comment>
<dbReference type="NCBIfam" id="TIGR03330">
    <property type="entry name" value="SAM_DCase_Bsu"/>
    <property type="match status" value="1"/>
</dbReference>
<dbReference type="InterPro" id="IPR003826">
    <property type="entry name" value="AdoMetDC_fam_prok"/>
</dbReference>
<dbReference type="HAMAP" id="MF_00464">
    <property type="entry name" value="AdoMetDC_1"/>
    <property type="match status" value="1"/>
</dbReference>
<comment type="caution">
    <text evidence="10">The sequence shown here is derived from an EMBL/GenBank/DDBJ whole genome shotgun (WGS) entry which is preliminary data.</text>
</comment>
<protein>
    <recommendedName>
        <fullName evidence="9">S-adenosylmethionine decarboxylase proenzyme</fullName>
        <shortName evidence="9">AdoMetDC</shortName>
        <shortName evidence="9">SAMDC</shortName>
        <ecNumber evidence="9">4.1.1.50</ecNumber>
    </recommendedName>
    <component>
        <recommendedName>
            <fullName evidence="9">S-adenosylmethionine decarboxylase beta chain</fullName>
        </recommendedName>
    </component>
    <component>
        <recommendedName>
            <fullName evidence="9">S-adenosylmethionine decarboxylase alpha chain</fullName>
        </recommendedName>
    </component>
</protein>
<keyword evidence="5 9" id="KW-0865">Zymogen</keyword>
<feature type="modified residue" description="Pyruvic acid (Ser); by autocatalysis" evidence="9">
    <location>
        <position position="117"/>
    </location>
</feature>